<dbReference type="InterPro" id="IPR028250">
    <property type="entry name" value="DsbDN"/>
</dbReference>
<proteinExistence type="predicted"/>
<evidence type="ECO:0000256" key="4">
    <source>
        <dbReference type="ARBA" id="ARBA00022989"/>
    </source>
</evidence>
<dbReference type="InterPro" id="IPR003834">
    <property type="entry name" value="Cyt_c_assmbl_TM_dom"/>
</dbReference>
<evidence type="ECO:0000256" key="8">
    <source>
        <dbReference type="SAM" id="SignalP"/>
    </source>
</evidence>
<feature type="transmembrane region" description="Helical" evidence="7">
    <location>
        <begin position="416"/>
        <end position="436"/>
    </location>
</feature>
<keyword evidence="3" id="KW-0201">Cytochrome c-type biogenesis</keyword>
<protein>
    <submittedName>
        <fullName evidence="11">Thiol:disulfide interchange protein DsbD</fullName>
        <ecNumber evidence="11">1.8.1.8</ecNumber>
    </submittedName>
</protein>
<comment type="subcellular location">
    <subcellularLocation>
        <location evidence="1">Membrane</location>
        <topology evidence="1">Multi-pass membrane protein</topology>
    </subcellularLocation>
</comment>
<dbReference type="Pfam" id="PF13899">
    <property type="entry name" value="Thioredoxin_7"/>
    <property type="match status" value="1"/>
</dbReference>
<feature type="chain" id="PRO_5042103526" evidence="8">
    <location>
        <begin position="23"/>
        <end position="616"/>
    </location>
</feature>
<dbReference type="InterPro" id="IPR036929">
    <property type="entry name" value="DsbDN_sf"/>
</dbReference>
<evidence type="ECO:0000256" key="1">
    <source>
        <dbReference type="ARBA" id="ARBA00004141"/>
    </source>
</evidence>
<keyword evidence="12" id="KW-1185">Reference proteome</keyword>
<feature type="transmembrane region" description="Helical" evidence="7">
    <location>
        <begin position="273"/>
        <end position="295"/>
    </location>
</feature>
<evidence type="ECO:0000256" key="2">
    <source>
        <dbReference type="ARBA" id="ARBA00022692"/>
    </source>
</evidence>
<feature type="transmembrane region" description="Helical" evidence="7">
    <location>
        <begin position="351"/>
        <end position="372"/>
    </location>
</feature>
<dbReference type="RefSeq" id="WP_253473099.1">
    <property type="nucleotide sequence ID" value="NZ_JALJXV010000001.1"/>
</dbReference>
<dbReference type="GO" id="GO:0017004">
    <property type="term" value="P:cytochrome complex assembly"/>
    <property type="evidence" value="ECO:0007669"/>
    <property type="project" value="UniProtKB-KW"/>
</dbReference>
<keyword evidence="11" id="KW-0560">Oxidoreductase</keyword>
<feature type="domain" description="Thiol:disulfide interchange protein DsbD N-terminal" evidence="10">
    <location>
        <begin position="49"/>
        <end position="160"/>
    </location>
</feature>
<keyword evidence="8" id="KW-0732">Signal</keyword>
<evidence type="ECO:0000313" key="12">
    <source>
        <dbReference type="Proteomes" id="UP001205843"/>
    </source>
</evidence>
<evidence type="ECO:0000256" key="5">
    <source>
        <dbReference type="ARBA" id="ARBA00023136"/>
    </source>
</evidence>
<dbReference type="InterPro" id="IPR017937">
    <property type="entry name" value="Thioredoxin_CS"/>
</dbReference>
<dbReference type="PROSITE" id="PS00194">
    <property type="entry name" value="THIOREDOXIN_1"/>
    <property type="match status" value="1"/>
</dbReference>
<feature type="transmembrane region" description="Helical" evidence="7">
    <location>
        <begin position="236"/>
        <end position="261"/>
    </location>
</feature>
<feature type="transmembrane region" description="Helical" evidence="7">
    <location>
        <begin position="316"/>
        <end position="345"/>
    </location>
</feature>
<keyword evidence="6" id="KW-0676">Redox-active center</keyword>
<dbReference type="Pfam" id="PF11412">
    <property type="entry name" value="DsbD_N"/>
    <property type="match status" value="1"/>
</dbReference>
<keyword evidence="2 7" id="KW-0812">Transmembrane</keyword>
<dbReference type="InterPro" id="IPR036249">
    <property type="entry name" value="Thioredoxin-like_sf"/>
</dbReference>
<dbReference type="GO" id="GO:0047134">
    <property type="term" value="F:protein-disulfide reductase [NAD(P)H] activity"/>
    <property type="evidence" value="ECO:0007669"/>
    <property type="project" value="UniProtKB-EC"/>
</dbReference>
<keyword evidence="4 7" id="KW-1133">Transmembrane helix</keyword>
<gene>
    <name evidence="11" type="ORF">J2T57_000274</name>
</gene>
<evidence type="ECO:0000313" key="11">
    <source>
        <dbReference type="EMBL" id="MCP1673182.1"/>
    </source>
</evidence>
<dbReference type="Proteomes" id="UP001205843">
    <property type="component" value="Unassembled WGS sequence"/>
</dbReference>
<evidence type="ECO:0000256" key="7">
    <source>
        <dbReference type="SAM" id="Phobius"/>
    </source>
</evidence>
<evidence type="ECO:0000256" key="3">
    <source>
        <dbReference type="ARBA" id="ARBA00022748"/>
    </source>
</evidence>
<sequence>MAYRLLTLVLTALLLVAPTTPAQETVGAVPGEQRGGVLARFFGGGGNDGLIPPEQAFPASFEVVADDVVIARWDTADGYYLYLDRLSFDVEGNGIVGYEVPDGRMVDDPNFGMMEVYYGPLEVYLQLERPISGNDVLTAGFQGCADSGLCYPPMQASFELSSGGTSSGLAGGGPPGNGGAAGGGLESMLAGGNVWAILGAFFIAGIALSFTACMYPLIPILSGLVAGDARRSSGRAFLLSLVFVQATAITYALAGAAAGLTGSAIQAQLQSPWVLGGFAAIFVLMALAMFGLYNVQMPGALQSRLATAGGQRGGSFAGAGVMGVLSALIVGACSGPALIAALVFISNTGDAWLGGAALFAMANGMGVPLLLVGTAFGRWLPRGGPWMVRMKQAFGFVFLGVALWMTSRFLPAPVVLALWAALISAAAIWLAFAGNLGGRLWLHRSRQAVAGAAGVWAVLLLVGAAAGGTSVLQPLAPLTNPGMADRPTVAWESVDSAEELEDLLQRASAANRPVMIDVYADWCVYCVQLDQDTFRDPAVLQAVEGAIPVKVDVTRMGQRDRELLRYLDVFLPPAVIFVDGQGNEHRDERVVGFLGPEEFVAVARRTLQAEPTEDQL</sequence>
<comment type="caution">
    <text evidence="11">The sequence shown here is derived from an EMBL/GenBank/DDBJ whole genome shotgun (WGS) entry which is preliminary data.</text>
</comment>
<dbReference type="Pfam" id="PF02683">
    <property type="entry name" value="DsbD_TM"/>
    <property type="match status" value="1"/>
</dbReference>
<feature type="transmembrane region" description="Helical" evidence="7">
    <location>
        <begin position="448"/>
        <end position="472"/>
    </location>
</feature>
<evidence type="ECO:0000259" key="9">
    <source>
        <dbReference type="Pfam" id="PF02683"/>
    </source>
</evidence>
<evidence type="ECO:0000259" key="10">
    <source>
        <dbReference type="Pfam" id="PF11412"/>
    </source>
</evidence>
<evidence type="ECO:0000256" key="6">
    <source>
        <dbReference type="ARBA" id="ARBA00023284"/>
    </source>
</evidence>
<dbReference type="PANTHER" id="PTHR32234">
    <property type="entry name" value="THIOL:DISULFIDE INTERCHANGE PROTEIN DSBD"/>
    <property type="match status" value="1"/>
</dbReference>
<dbReference type="EMBL" id="JALJXV010000001">
    <property type="protein sequence ID" value="MCP1673182.1"/>
    <property type="molecule type" value="Genomic_DNA"/>
</dbReference>
<dbReference type="NCBIfam" id="NF001419">
    <property type="entry name" value="PRK00293.1"/>
    <property type="match status" value="1"/>
</dbReference>
<feature type="transmembrane region" description="Helical" evidence="7">
    <location>
        <begin position="194"/>
        <end position="215"/>
    </location>
</feature>
<organism evidence="11 12">
    <name type="scientific">Natronocella acetinitrilica</name>
    <dbReference type="NCBI Taxonomy" id="414046"/>
    <lineage>
        <taxon>Bacteria</taxon>
        <taxon>Pseudomonadati</taxon>
        <taxon>Pseudomonadota</taxon>
        <taxon>Gammaproteobacteria</taxon>
        <taxon>Chromatiales</taxon>
        <taxon>Ectothiorhodospiraceae</taxon>
        <taxon>Natronocella</taxon>
    </lineage>
</organism>
<dbReference type="GO" id="GO:0016020">
    <property type="term" value="C:membrane"/>
    <property type="evidence" value="ECO:0007669"/>
    <property type="project" value="UniProtKB-SubCell"/>
</dbReference>
<reference evidence="11" key="1">
    <citation type="submission" date="2022-03" db="EMBL/GenBank/DDBJ databases">
        <title>Genomic Encyclopedia of Type Strains, Phase III (KMG-III): the genomes of soil and plant-associated and newly described type strains.</title>
        <authorList>
            <person name="Whitman W."/>
        </authorList>
    </citation>
    <scope>NUCLEOTIDE SEQUENCE</scope>
    <source>
        <strain evidence="11">ANL 6-2</strain>
    </source>
</reference>
<dbReference type="Gene3D" id="3.40.30.10">
    <property type="entry name" value="Glutaredoxin"/>
    <property type="match status" value="1"/>
</dbReference>
<dbReference type="SUPFAM" id="SSF74863">
    <property type="entry name" value="Thiol:disulfide interchange protein DsbD, N-terminal domain (DsbD-alpha)"/>
    <property type="match status" value="1"/>
</dbReference>
<accession>A0AAE3G3E4</accession>
<feature type="signal peptide" evidence="8">
    <location>
        <begin position="1"/>
        <end position="22"/>
    </location>
</feature>
<keyword evidence="5 7" id="KW-0472">Membrane</keyword>
<feature type="transmembrane region" description="Helical" evidence="7">
    <location>
        <begin position="393"/>
        <end position="410"/>
    </location>
</feature>
<dbReference type="AlphaFoldDB" id="A0AAE3G3E4"/>
<dbReference type="GO" id="GO:0045454">
    <property type="term" value="P:cell redox homeostasis"/>
    <property type="evidence" value="ECO:0007669"/>
    <property type="project" value="TreeGrafter"/>
</dbReference>
<dbReference type="SUPFAM" id="SSF52833">
    <property type="entry name" value="Thioredoxin-like"/>
    <property type="match status" value="1"/>
</dbReference>
<name>A0AAE3G3E4_9GAMM</name>
<dbReference type="Gene3D" id="2.60.40.1250">
    <property type="entry name" value="Thiol:disulfide interchange protein DsbD, N-terminal domain"/>
    <property type="match status" value="1"/>
</dbReference>
<dbReference type="PANTHER" id="PTHR32234:SF0">
    <property type="entry name" value="THIOL:DISULFIDE INTERCHANGE PROTEIN DSBD"/>
    <property type="match status" value="1"/>
</dbReference>
<dbReference type="EC" id="1.8.1.8" evidence="11"/>
<feature type="domain" description="Cytochrome C biogenesis protein transmembrane" evidence="9">
    <location>
        <begin position="195"/>
        <end position="410"/>
    </location>
</feature>